<gene>
    <name evidence="1" type="ORF">SAMN06297358_3383</name>
</gene>
<organism evidence="1 2">
    <name type="scientific">Pedobacter xixiisoli</name>
    <dbReference type="NCBI Taxonomy" id="1476464"/>
    <lineage>
        <taxon>Bacteria</taxon>
        <taxon>Pseudomonadati</taxon>
        <taxon>Bacteroidota</taxon>
        <taxon>Sphingobacteriia</taxon>
        <taxon>Sphingobacteriales</taxon>
        <taxon>Sphingobacteriaceae</taxon>
        <taxon>Pedobacter</taxon>
    </lineage>
</organism>
<name>A0A286ACQ7_9SPHI</name>
<protein>
    <submittedName>
        <fullName evidence="1">Uncharacterized protein</fullName>
    </submittedName>
</protein>
<dbReference type="RefSeq" id="WP_240775168.1">
    <property type="nucleotide sequence ID" value="NZ_OCMT01000004.1"/>
</dbReference>
<dbReference type="Proteomes" id="UP000219281">
    <property type="component" value="Unassembled WGS sequence"/>
</dbReference>
<evidence type="ECO:0000313" key="2">
    <source>
        <dbReference type="Proteomes" id="UP000219281"/>
    </source>
</evidence>
<sequence>MNKDYTFVQQAPNYNTLKKRYLALLLVLFTVTAFGQSNFYKLSAGGGGGGTYSFTDVKQGKFGFGGYGTLDYHFTPFITTGLELQMGLLKGGDIINDAHNREFTNAYKSITLNAKFRAGEFTDFYYSDFLNYTKGFYLGTGVGVISNNMNKIVRYKGTYTFPGKDKSTNMVIPLNVGIDFYFPDGWGDIRYTFNINYQANVTIGEGLDGYNDSVNAGIENFNPDIYNFLSIGFKYSFGPKGLTNKTIR</sequence>
<reference evidence="2" key="1">
    <citation type="submission" date="2017-09" db="EMBL/GenBank/DDBJ databases">
        <authorList>
            <person name="Varghese N."/>
            <person name="Submissions S."/>
        </authorList>
    </citation>
    <scope>NUCLEOTIDE SEQUENCE [LARGE SCALE GENOMIC DNA]</scope>
    <source>
        <strain evidence="2">CGMCC 1.12803</strain>
    </source>
</reference>
<dbReference type="EMBL" id="OCMT01000004">
    <property type="protein sequence ID" value="SOD19678.1"/>
    <property type="molecule type" value="Genomic_DNA"/>
</dbReference>
<evidence type="ECO:0000313" key="1">
    <source>
        <dbReference type="EMBL" id="SOD19678.1"/>
    </source>
</evidence>
<keyword evidence="2" id="KW-1185">Reference proteome</keyword>
<dbReference type="AlphaFoldDB" id="A0A286ACQ7"/>
<proteinExistence type="predicted"/>
<accession>A0A286ACQ7</accession>